<dbReference type="RefSeq" id="WP_054702218.1">
    <property type="nucleotide sequence ID" value="NZ_AZEE01000028.1"/>
</dbReference>
<accession>A0A0R1LQI6</accession>
<proteinExistence type="predicted"/>
<dbReference type="AlphaFoldDB" id="A0A0R1LQI6"/>
<dbReference type="PATRIC" id="fig|1423776.4.peg.1015"/>
<evidence type="ECO:0000256" key="1">
    <source>
        <dbReference type="SAM" id="Phobius"/>
    </source>
</evidence>
<keyword evidence="1" id="KW-0472">Membrane</keyword>
<keyword evidence="3" id="KW-1185">Reference proteome</keyword>
<gene>
    <name evidence="2" type="ORF">FD04_GL001006</name>
</gene>
<keyword evidence="1" id="KW-0812">Transmembrane</keyword>
<dbReference type="Proteomes" id="UP000051160">
    <property type="component" value="Unassembled WGS sequence"/>
</dbReference>
<organism evidence="2 3">
    <name type="scientific">Secundilactobacillus odoratitofui DSM 19909 = JCM 15043</name>
    <dbReference type="NCBI Taxonomy" id="1423776"/>
    <lineage>
        <taxon>Bacteria</taxon>
        <taxon>Bacillati</taxon>
        <taxon>Bacillota</taxon>
        <taxon>Bacilli</taxon>
        <taxon>Lactobacillales</taxon>
        <taxon>Lactobacillaceae</taxon>
        <taxon>Secundilactobacillus</taxon>
    </lineage>
</organism>
<comment type="caution">
    <text evidence="2">The sequence shown here is derived from an EMBL/GenBank/DDBJ whole genome shotgun (WGS) entry which is preliminary data.</text>
</comment>
<feature type="transmembrane region" description="Helical" evidence="1">
    <location>
        <begin position="12"/>
        <end position="32"/>
    </location>
</feature>
<keyword evidence="1" id="KW-1133">Transmembrane helix</keyword>
<evidence type="ECO:0000313" key="3">
    <source>
        <dbReference type="Proteomes" id="UP000051160"/>
    </source>
</evidence>
<name>A0A0R1LQI6_9LACO</name>
<protein>
    <submittedName>
        <fullName evidence="2">Uncharacterized protein</fullName>
    </submittedName>
</protein>
<sequence>MTLILTVTKWLLIGFGLLTLVDIAGILLILGLRHHFSSHQQPVKRLNSVKTSRVSVAELYPATARNHR</sequence>
<reference evidence="2 3" key="1">
    <citation type="journal article" date="2015" name="Genome Announc.">
        <title>Expanding the biotechnology potential of lactobacilli through comparative genomics of 213 strains and associated genera.</title>
        <authorList>
            <person name="Sun Z."/>
            <person name="Harris H.M."/>
            <person name="McCann A."/>
            <person name="Guo C."/>
            <person name="Argimon S."/>
            <person name="Zhang W."/>
            <person name="Yang X."/>
            <person name="Jeffery I.B."/>
            <person name="Cooney J.C."/>
            <person name="Kagawa T.F."/>
            <person name="Liu W."/>
            <person name="Song Y."/>
            <person name="Salvetti E."/>
            <person name="Wrobel A."/>
            <person name="Rasinkangas P."/>
            <person name="Parkhill J."/>
            <person name="Rea M.C."/>
            <person name="O'Sullivan O."/>
            <person name="Ritari J."/>
            <person name="Douillard F.P."/>
            <person name="Paul Ross R."/>
            <person name="Yang R."/>
            <person name="Briner A.E."/>
            <person name="Felis G.E."/>
            <person name="de Vos W.M."/>
            <person name="Barrangou R."/>
            <person name="Klaenhammer T.R."/>
            <person name="Caufield P.W."/>
            <person name="Cui Y."/>
            <person name="Zhang H."/>
            <person name="O'Toole P.W."/>
        </authorList>
    </citation>
    <scope>NUCLEOTIDE SEQUENCE [LARGE SCALE GENOMIC DNA]</scope>
    <source>
        <strain evidence="2 3">DSM 19909</strain>
    </source>
</reference>
<dbReference type="EMBL" id="AZEE01000028">
    <property type="protein sequence ID" value="KRK98029.1"/>
    <property type="molecule type" value="Genomic_DNA"/>
</dbReference>
<evidence type="ECO:0000313" key="2">
    <source>
        <dbReference type="EMBL" id="KRK98029.1"/>
    </source>
</evidence>